<dbReference type="InterPro" id="IPR007691">
    <property type="entry name" value="LpxD"/>
</dbReference>
<dbReference type="SUPFAM" id="SSF51161">
    <property type="entry name" value="Trimeric LpxA-like enzymes"/>
    <property type="match status" value="1"/>
</dbReference>
<evidence type="ECO:0000256" key="6">
    <source>
        <dbReference type="ARBA" id="ARBA00023315"/>
    </source>
</evidence>
<organism evidence="9 10">
    <name type="scientific">Rhizosphaericola mali</name>
    <dbReference type="NCBI Taxonomy" id="2545455"/>
    <lineage>
        <taxon>Bacteria</taxon>
        <taxon>Pseudomonadati</taxon>
        <taxon>Bacteroidota</taxon>
        <taxon>Chitinophagia</taxon>
        <taxon>Chitinophagales</taxon>
        <taxon>Chitinophagaceae</taxon>
        <taxon>Rhizosphaericola</taxon>
    </lineage>
</organism>
<comment type="function">
    <text evidence="7">Catalyzes the N-acylation of UDP-3-O-acylglucosamine using 3-hydroxyacyl-ACP as the acyl donor. Is involved in the biosynthesis of lipid A, a phosphorylated glycolipid that anchors the lipopolysaccharide to the outer membrane of the cell.</text>
</comment>
<dbReference type="OrthoDB" id="9784739at2"/>
<reference evidence="9 10" key="1">
    <citation type="submission" date="2019-09" db="EMBL/GenBank/DDBJ databases">
        <title>Complete genome sequence of Arachidicoccus sp. B3-10 isolated from apple orchard soil.</title>
        <authorList>
            <person name="Kim H.S."/>
            <person name="Han K.-I."/>
            <person name="Suh M.K."/>
            <person name="Lee K.C."/>
            <person name="Eom M.K."/>
            <person name="Kim J.-S."/>
            <person name="Kang S.W."/>
            <person name="Sin Y."/>
            <person name="Lee J.-S."/>
        </authorList>
    </citation>
    <scope>NUCLEOTIDE SEQUENCE [LARGE SCALE GENOMIC DNA]</scope>
    <source>
        <strain evidence="9 10">B3-10</strain>
    </source>
</reference>
<dbReference type="EMBL" id="CP044016">
    <property type="protein sequence ID" value="QES89771.1"/>
    <property type="molecule type" value="Genomic_DNA"/>
</dbReference>
<dbReference type="CDD" id="cd03352">
    <property type="entry name" value="LbH_LpxD"/>
    <property type="match status" value="1"/>
</dbReference>
<evidence type="ECO:0000256" key="2">
    <source>
        <dbReference type="ARBA" id="ARBA00022556"/>
    </source>
</evidence>
<dbReference type="GO" id="GO:0016410">
    <property type="term" value="F:N-acyltransferase activity"/>
    <property type="evidence" value="ECO:0007669"/>
    <property type="project" value="InterPro"/>
</dbReference>
<dbReference type="PROSITE" id="PS00101">
    <property type="entry name" value="HEXAPEP_TRANSFERASES"/>
    <property type="match status" value="1"/>
</dbReference>
<dbReference type="PANTHER" id="PTHR43378:SF2">
    <property type="entry name" value="UDP-3-O-ACYLGLUCOSAMINE N-ACYLTRANSFERASE 1, MITOCHONDRIAL-RELATED"/>
    <property type="match status" value="1"/>
</dbReference>
<dbReference type="InterPro" id="IPR001451">
    <property type="entry name" value="Hexapep"/>
</dbReference>
<dbReference type="NCBIfam" id="TIGR01853">
    <property type="entry name" value="lipid_A_lpxD"/>
    <property type="match status" value="1"/>
</dbReference>
<feature type="domain" description="UDP-3-O-[3-hydroxymyristoyl] glucosamine N-acyltransferase non-repeat region" evidence="8">
    <location>
        <begin position="22"/>
        <end position="89"/>
    </location>
</feature>
<keyword evidence="10" id="KW-1185">Reference proteome</keyword>
<dbReference type="PANTHER" id="PTHR43378">
    <property type="entry name" value="UDP-3-O-ACYLGLUCOSAMINE N-ACYLTRANSFERASE"/>
    <property type="match status" value="1"/>
</dbReference>
<dbReference type="Pfam" id="PF00132">
    <property type="entry name" value="Hexapep"/>
    <property type="match status" value="2"/>
</dbReference>
<feature type="active site" description="Proton acceptor" evidence="7">
    <location>
        <position position="242"/>
    </location>
</feature>
<dbReference type="HAMAP" id="MF_00523">
    <property type="entry name" value="LpxD"/>
    <property type="match status" value="1"/>
</dbReference>
<dbReference type="RefSeq" id="WP_131330724.1">
    <property type="nucleotide sequence ID" value="NZ_CP044016.1"/>
</dbReference>
<dbReference type="InterPro" id="IPR011004">
    <property type="entry name" value="Trimer_LpxA-like_sf"/>
</dbReference>
<comment type="similarity">
    <text evidence="7">Belongs to the transferase hexapeptide repeat family. LpxD subfamily.</text>
</comment>
<accession>A0A5P2GDT5</accession>
<name>A0A5P2GDT5_9BACT</name>
<sequence length="347" mass="37113">MQFTASQLAQIIQGVVEGDENVSVQSFGKIEEAKSGQLSFLSNPKYEEYLYSTDASIVIVNSDLVLKDKVKATLVRVSDSYSAFATLLDLYSKLRMSHHVGIEAKASIHSSAKIGKDVFVADFAYISANAEIGDNVKIYPGVFIGENVKIGDGTVINANVSIYHDCIIGKNVILHAGIVIGSDGFGFAPNPDGSYAKIPQIGNVVIEDNVEIGANTTIDRSTIGSTFIRTGVKLDNLIQIAHNVEVGENTVIAAQAGVSGSSKVGKYVMIGGQVGVVGHIRIADFTKINAQSGVTKSITVPKSSVTGTPAYNFSAMVRSQVLMRGLPDMLKRLEELEKEIELLKNKN</sequence>
<dbReference type="Proteomes" id="UP000292424">
    <property type="component" value="Chromosome"/>
</dbReference>
<dbReference type="GO" id="GO:0009245">
    <property type="term" value="P:lipid A biosynthetic process"/>
    <property type="evidence" value="ECO:0007669"/>
    <property type="project" value="UniProtKB-UniRule"/>
</dbReference>
<keyword evidence="2 7" id="KW-0441">Lipid A biosynthesis</keyword>
<dbReference type="KEGG" id="arac:E0W69_014250"/>
<keyword evidence="1 7" id="KW-0444">Lipid biosynthesis</keyword>
<evidence type="ECO:0000256" key="7">
    <source>
        <dbReference type="HAMAP-Rule" id="MF_00523"/>
    </source>
</evidence>
<dbReference type="Gene3D" id="3.40.1390.10">
    <property type="entry name" value="MurE/MurF, N-terminal domain"/>
    <property type="match status" value="1"/>
</dbReference>
<keyword evidence="5 7" id="KW-0443">Lipid metabolism</keyword>
<evidence type="ECO:0000313" key="10">
    <source>
        <dbReference type="Proteomes" id="UP000292424"/>
    </source>
</evidence>
<dbReference type="GO" id="GO:0016020">
    <property type="term" value="C:membrane"/>
    <property type="evidence" value="ECO:0007669"/>
    <property type="project" value="GOC"/>
</dbReference>
<dbReference type="AlphaFoldDB" id="A0A5P2GDT5"/>
<protein>
    <recommendedName>
        <fullName evidence="7">UDP-3-O-acylglucosamine N-acyltransferase</fullName>
        <ecNumber evidence="7">2.3.1.191</ecNumber>
    </recommendedName>
</protein>
<gene>
    <name evidence="7 9" type="primary">lpxD</name>
    <name evidence="9" type="ORF">E0W69_014250</name>
</gene>
<dbReference type="GO" id="GO:0103118">
    <property type="term" value="F:UDP-3-O-[(3R)-3-hydroxyacyl]-glucosamine N-acyltransferase activity"/>
    <property type="evidence" value="ECO:0007669"/>
    <property type="project" value="UniProtKB-EC"/>
</dbReference>
<dbReference type="InterPro" id="IPR020573">
    <property type="entry name" value="UDP_GlcNAc_AcTrfase_non-rep"/>
</dbReference>
<evidence type="ECO:0000313" key="9">
    <source>
        <dbReference type="EMBL" id="QES89771.1"/>
    </source>
</evidence>
<keyword evidence="3 7" id="KW-0808">Transferase</keyword>
<comment type="pathway">
    <text evidence="7">Bacterial outer membrane biogenesis; LPS lipid A biosynthesis.</text>
</comment>
<dbReference type="EC" id="2.3.1.191" evidence="7"/>
<evidence type="ECO:0000256" key="1">
    <source>
        <dbReference type="ARBA" id="ARBA00022516"/>
    </source>
</evidence>
<comment type="catalytic activity">
    <reaction evidence="7">
        <text>a UDP-3-O-[(3R)-3-hydroxyacyl]-alpha-D-glucosamine + a (3R)-hydroxyacyl-[ACP] = a UDP-2-N,3-O-bis[(3R)-3-hydroxyacyl]-alpha-D-glucosamine + holo-[ACP] + H(+)</text>
        <dbReference type="Rhea" id="RHEA:53836"/>
        <dbReference type="Rhea" id="RHEA-COMP:9685"/>
        <dbReference type="Rhea" id="RHEA-COMP:9945"/>
        <dbReference type="ChEBI" id="CHEBI:15378"/>
        <dbReference type="ChEBI" id="CHEBI:64479"/>
        <dbReference type="ChEBI" id="CHEBI:78827"/>
        <dbReference type="ChEBI" id="CHEBI:137740"/>
        <dbReference type="ChEBI" id="CHEBI:137748"/>
        <dbReference type="EC" id="2.3.1.191"/>
    </reaction>
</comment>
<comment type="subunit">
    <text evidence="7">Homotrimer.</text>
</comment>
<evidence type="ECO:0000259" key="8">
    <source>
        <dbReference type="Pfam" id="PF04613"/>
    </source>
</evidence>
<proteinExistence type="inferred from homology"/>
<evidence type="ECO:0000256" key="3">
    <source>
        <dbReference type="ARBA" id="ARBA00022679"/>
    </source>
</evidence>
<evidence type="ECO:0000256" key="5">
    <source>
        <dbReference type="ARBA" id="ARBA00023098"/>
    </source>
</evidence>
<evidence type="ECO:0000256" key="4">
    <source>
        <dbReference type="ARBA" id="ARBA00022737"/>
    </source>
</evidence>
<keyword evidence="6 7" id="KW-0012">Acyltransferase</keyword>
<keyword evidence="4 7" id="KW-0677">Repeat</keyword>
<dbReference type="Pfam" id="PF04613">
    <property type="entry name" value="LpxD"/>
    <property type="match status" value="1"/>
</dbReference>
<dbReference type="UniPathway" id="UPA00973"/>
<dbReference type="NCBIfam" id="NF002060">
    <property type="entry name" value="PRK00892.1"/>
    <property type="match status" value="1"/>
</dbReference>
<dbReference type="InterPro" id="IPR018357">
    <property type="entry name" value="Hexapep_transf_CS"/>
</dbReference>
<dbReference type="Gene3D" id="2.160.10.10">
    <property type="entry name" value="Hexapeptide repeat proteins"/>
    <property type="match status" value="1"/>
</dbReference>